<evidence type="ECO:0000313" key="1">
    <source>
        <dbReference type="Proteomes" id="UP000887569"/>
    </source>
</evidence>
<reference evidence="2" key="1">
    <citation type="submission" date="2022-11" db="UniProtKB">
        <authorList>
            <consortium name="WormBaseParasite"/>
        </authorList>
    </citation>
    <scope>IDENTIFICATION</scope>
</reference>
<evidence type="ECO:0000313" key="2">
    <source>
        <dbReference type="WBParaSite" id="PgR018_g065_t01"/>
    </source>
</evidence>
<keyword evidence="1" id="KW-1185">Reference proteome</keyword>
<name>A0A915AWC7_PARUN</name>
<sequence length="46" mass="5132">MRMNVDASASIIVYRLISLSLPNLEGEYSSKGSYMRLPLFTPLLLA</sequence>
<dbReference type="WBParaSite" id="PgR018_g065_t01">
    <property type="protein sequence ID" value="PgR018_g065_t01"/>
    <property type="gene ID" value="PgR018_g065"/>
</dbReference>
<dbReference type="AlphaFoldDB" id="A0A915AWC7"/>
<accession>A0A915AWC7</accession>
<dbReference type="Proteomes" id="UP000887569">
    <property type="component" value="Unplaced"/>
</dbReference>
<organism evidence="1 2">
    <name type="scientific">Parascaris univalens</name>
    <name type="common">Nematode worm</name>
    <dbReference type="NCBI Taxonomy" id="6257"/>
    <lineage>
        <taxon>Eukaryota</taxon>
        <taxon>Metazoa</taxon>
        <taxon>Ecdysozoa</taxon>
        <taxon>Nematoda</taxon>
        <taxon>Chromadorea</taxon>
        <taxon>Rhabditida</taxon>
        <taxon>Spirurina</taxon>
        <taxon>Ascaridomorpha</taxon>
        <taxon>Ascaridoidea</taxon>
        <taxon>Ascarididae</taxon>
        <taxon>Parascaris</taxon>
    </lineage>
</organism>
<proteinExistence type="predicted"/>
<protein>
    <submittedName>
        <fullName evidence="2">C3H1-type domain-containing protein</fullName>
    </submittedName>
</protein>